<dbReference type="InterPro" id="IPR005300">
    <property type="entry name" value="MltA_B"/>
</dbReference>
<keyword evidence="4" id="KW-0961">Cell wall biogenesis/degradation</keyword>
<dbReference type="InterPro" id="IPR010611">
    <property type="entry name" value="3D_dom"/>
</dbReference>
<organism evidence="8 9">
    <name type="scientific">Limnobacter profundi</name>
    <dbReference type="NCBI Taxonomy" id="2732163"/>
    <lineage>
        <taxon>Bacteria</taxon>
        <taxon>Pseudomonadati</taxon>
        <taxon>Pseudomonadota</taxon>
        <taxon>Betaproteobacteria</taxon>
        <taxon>Burkholderiales</taxon>
        <taxon>Burkholderiaceae</taxon>
        <taxon>Limnobacter</taxon>
    </lineage>
</organism>
<dbReference type="PANTHER" id="PTHR30124">
    <property type="entry name" value="MEMBRANE-BOUND LYTIC MUREIN TRANSGLYCOSYLASE A"/>
    <property type="match status" value="1"/>
</dbReference>
<dbReference type="RefSeq" id="WP_168426808.1">
    <property type="nucleotide sequence ID" value="NZ_CP053084.1"/>
</dbReference>
<evidence type="ECO:0000256" key="6">
    <source>
        <dbReference type="SAM" id="SignalP"/>
    </source>
</evidence>
<dbReference type="PROSITE" id="PS51257">
    <property type="entry name" value="PROKAR_LIPOPROTEIN"/>
    <property type="match status" value="1"/>
</dbReference>
<dbReference type="SUPFAM" id="SSF50685">
    <property type="entry name" value="Barwin-like endoglucanases"/>
    <property type="match status" value="1"/>
</dbReference>
<feature type="domain" description="Lytic transglycosylase MltA" evidence="7">
    <location>
        <begin position="150"/>
        <end position="306"/>
    </location>
</feature>
<dbReference type="PANTHER" id="PTHR30124:SF0">
    <property type="entry name" value="MEMBRANE-BOUND LYTIC MUREIN TRANSGLYCOSYLASE A"/>
    <property type="match status" value="1"/>
</dbReference>
<keyword evidence="9" id="KW-1185">Reference proteome</keyword>
<sequence>MSNPLRCWWPSTVLAALILSGCATAPTPKTAECSCPAGEKQAQTEKKDEKPALPLFVKSDFSSLPGWSTANHGRFLEAFSEQCSVNGNALAKRKATPTGLLEACRKARQNLSGNALLPAQIWMEANFDVWQLQQEDGKKEGLLTGYFEPLLKGARQAQGAYNAPLYGVPADLITVKLDEQYPELKGKRLRGRLQGNTLVPFFDRAEWERLGPDREKPIVWVNDKLDAFLLQVQGSGRVTLPDGSVIRLSYAEQNGHPYKSIGKVLVDRGELTAAQATIPGIRNWAKANPGKLDDLLNANPSVVFFKENKVLRPQEGPVGAMGVPLTGQLSLAIDREKIPYGSPIWIESSNPVTNAPIAQGTLAQDTGGAIRGRVRADYFWGTGEEAGTAAGLTRQPLKMWLIWPKGTPLPESGS</sequence>
<dbReference type="Gene3D" id="2.40.240.50">
    <property type="entry name" value="Barwin-like endoglucanases"/>
    <property type="match status" value="1"/>
</dbReference>
<dbReference type="CDD" id="cd14668">
    <property type="entry name" value="mlta_B"/>
    <property type="match status" value="1"/>
</dbReference>
<dbReference type="SMART" id="SM00925">
    <property type="entry name" value="MltA"/>
    <property type="match status" value="1"/>
</dbReference>
<feature type="signal peptide" evidence="6">
    <location>
        <begin position="1"/>
        <end position="25"/>
    </location>
</feature>
<dbReference type="EC" id="4.2.2.n1" evidence="2"/>
<reference evidence="8 9" key="1">
    <citation type="submission" date="2020-05" db="EMBL/GenBank/DDBJ databases">
        <title>Compete genome of Limnobacter sp. SAORIC-580.</title>
        <authorList>
            <person name="Song J."/>
            <person name="Cho J.-C."/>
        </authorList>
    </citation>
    <scope>NUCLEOTIDE SEQUENCE [LARGE SCALE GENOMIC DNA]</scope>
    <source>
        <strain evidence="8 9">SAORIC-580</strain>
    </source>
</reference>
<protein>
    <recommendedName>
        <fullName evidence="2">peptidoglycan lytic exotransglycosylase</fullName>
        <ecNumber evidence="2">4.2.2.n1</ecNumber>
    </recommendedName>
    <alternativeName>
        <fullName evidence="5">Murein hydrolase A</fullName>
    </alternativeName>
</protein>
<evidence type="ECO:0000313" key="8">
    <source>
        <dbReference type="EMBL" id="QJR30571.1"/>
    </source>
</evidence>
<dbReference type="InterPro" id="IPR036908">
    <property type="entry name" value="RlpA-like_sf"/>
</dbReference>
<evidence type="ECO:0000256" key="1">
    <source>
        <dbReference type="ARBA" id="ARBA00001420"/>
    </source>
</evidence>
<proteinExistence type="predicted"/>
<keyword evidence="3" id="KW-0456">Lyase</keyword>
<dbReference type="CDD" id="cd14485">
    <property type="entry name" value="mltA_like_LT_A"/>
    <property type="match status" value="1"/>
</dbReference>
<dbReference type="Pfam" id="PF06725">
    <property type="entry name" value="3D"/>
    <property type="match status" value="1"/>
</dbReference>
<accession>A0ABX6N858</accession>
<dbReference type="Pfam" id="PF03562">
    <property type="entry name" value="MltA"/>
    <property type="match status" value="1"/>
</dbReference>
<evidence type="ECO:0000256" key="2">
    <source>
        <dbReference type="ARBA" id="ARBA00012587"/>
    </source>
</evidence>
<evidence type="ECO:0000313" key="9">
    <source>
        <dbReference type="Proteomes" id="UP000501130"/>
    </source>
</evidence>
<gene>
    <name evidence="8" type="ORF">HKT17_13135</name>
</gene>
<name>A0ABX6N858_9BURK</name>
<dbReference type="Gene3D" id="2.40.40.10">
    <property type="entry name" value="RlpA-like domain"/>
    <property type="match status" value="1"/>
</dbReference>
<dbReference type="InterPro" id="IPR026044">
    <property type="entry name" value="MltA"/>
</dbReference>
<comment type="catalytic activity">
    <reaction evidence="1">
        <text>Exolytic cleavage of the (1-&gt;4)-beta-glycosidic linkage between N-acetylmuramic acid (MurNAc) and N-acetylglucosamine (GlcNAc) residues in peptidoglycan, from either the reducing or the non-reducing ends of the peptidoglycan chains, with concomitant formation of a 1,6-anhydrobond in the MurNAc residue.</text>
        <dbReference type="EC" id="4.2.2.n1"/>
    </reaction>
</comment>
<evidence type="ECO:0000256" key="4">
    <source>
        <dbReference type="ARBA" id="ARBA00023316"/>
    </source>
</evidence>
<keyword evidence="6" id="KW-0732">Signal</keyword>
<evidence type="ECO:0000259" key="7">
    <source>
        <dbReference type="SMART" id="SM00925"/>
    </source>
</evidence>
<dbReference type="EMBL" id="CP053084">
    <property type="protein sequence ID" value="QJR30571.1"/>
    <property type="molecule type" value="Genomic_DNA"/>
</dbReference>
<dbReference type="Proteomes" id="UP000501130">
    <property type="component" value="Chromosome"/>
</dbReference>
<evidence type="ECO:0000256" key="3">
    <source>
        <dbReference type="ARBA" id="ARBA00023239"/>
    </source>
</evidence>
<feature type="chain" id="PRO_5046955752" description="peptidoglycan lytic exotransglycosylase" evidence="6">
    <location>
        <begin position="26"/>
        <end position="414"/>
    </location>
</feature>
<evidence type="ECO:0000256" key="5">
    <source>
        <dbReference type="ARBA" id="ARBA00030918"/>
    </source>
</evidence>
<dbReference type="PIRSF" id="PIRSF019422">
    <property type="entry name" value="MltA"/>
    <property type="match status" value="1"/>
</dbReference>